<reference evidence="2 3" key="1">
    <citation type="submission" date="2024-01" db="EMBL/GenBank/DDBJ databases">
        <title>The complete chloroplast genome sequence of Lithospermum erythrorhizon: insights into the phylogenetic relationship among Boraginaceae species and the maternal lineages of purple gromwells.</title>
        <authorList>
            <person name="Okada T."/>
            <person name="Watanabe K."/>
        </authorList>
    </citation>
    <scope>NUCLEOTIDE SEQUENCE [LARGE SCALE GENOMIC DNA]</scope>
</reference>
<dbReference type="AlphaFoldDB" id="A0AAV3RP98"/>
<keyword evidence="3" id="KW-1185">Reference proteome</keyword>
<sequence length="221" mass="24218">MTQPIKGFSSRRKAPEVGSSPSGRRIFPQRRPFRLISMIVLRLSQLAVGVLRIPSFIASGVGNREYEGPTPFPHHAATAAQALMEQGAAKEDEVDRLEAALVQENSLVYRLSLVCHELRRSTVHAQHVVEEREERVVALLAAQTTEVEVERLAKLVADLQSQRLSAGPPFSRNVAGAILKDFVLKLLGPGSELAFLVRSLQAEISDRTVGGCFPFLAPHPL</sequence>
<gene>
    <name evidence="2" type="ORF">LIER_29879</name>
</gene>
<dbReference type="EMBL" id="BAABME010010442">
    <property type="protein sequence ID" value="GAA0178748.1"/>
    <property type="molecule type" value="Genomic_DNA"/>
</dbReference>
<comment type="caution">
    <text evidence="2">The sequence shown here is derived from an EMBL/GenBank/DDBJ whole genome shotgun (WGS) entry which is preliminary data.</text>
</comment>
<accession>A0AAV3RP98</accession>
<evidence type="ECO:0000256" key="1">
    <source>
        <dbReference type="SAM" id="MobiDB-lite"/>
    </source>
</evidence>
<evidence type="ECO:0000313" key="2">
    <source>
        <dbReference type="EMBL" id="GAA0178748.1"/>
    </source>
</evidence>
<dbReference type="Proteomes" id="UP001454036">
    <property type="component" value="Unassembled WGS sequence"/>
</dbReference>
<organism evidence="2 3">
    <name type="scientific">Lithospermum erythrorhizon</name>
    <name type="common">Purple gromwell</name>
    <name type="synonym">Lithospermum officinale var. erythrorhizon</name>
    <dbReference type="NCBI Taxonomy" id="34254"/>
    <lineage>
        <taxon>Eukaryota</taxon>
        <taxon>Viridiplantae</taxon>
        <taxon>Streptophyta</taxon>
        <taxon>Embryophyta</taxon>
        <taxon>Tracheophyta</taxon>
        <taxon>Spermatophyta</taxon>
        <taxon>Magnoliopsida</taxon>
        <taxon>eudicotyledons</taxon>
        <taxon>Gunneridae</taxon>
        <taxon>Pentapetalae</taxon>
        <taxon>asterids</taxon>
        <taxon>lamiids</taxon>
        <taxon>Boraginales</taxon>
        <taxon>Boraginaceae</taxon>
        <taxon>Boraginoideae</taxon>
        <taxon>Lithospermeae</taxon>
        <taxon>Lithospermum</taxon>
    </lineage>
</organism>
<evidence type="ECO:0000313" key="3">
    <source>
        <dbReference type="Proteomes" id="UP001454036"/>
    </source>
</evidence>
<protein>
    <submittedName>
        <fullName evidence="2">Uncharacterized protein</fullName>
    </submittedName>
</protein>
<proteinExistence type="predicted"/>
<feature type="region of interest" description="Disordered" evidence="1">
    <location>
        <begin position="1"/>
        <end position="25"/>
    </location>
</feature>
<name>A0AAV3RP98_LITER</name>